<sequence length="96" mass="11075">MANELSVNHETMRKLVVEDLGLKSFKRKKVHHLNPSIRTKKLVRSKSLLQRSAPGAQDNILFSDEKIFTIEEVVTDKMVGSCYQFHSNSRKPEIHQ</sequence>
<keyword evidence="2" id="KW-1185">Reference proteome</keyword>
<dbReference type="EMBL" id="JAKMXF010000344">
    <property type="protein sequence ID" value="KAI6647157.1"/>
    <property type="molecule type" value="Genomic_DNA"/>
</dbReference>
<accession>A0AAV7JEG6</accession>
<reference evidence="1 2" key="1">
    <citation type="journal article" date="2023" name="BMC Biol.">
        <title>The compact genome of the sponge Oopsacas minuta (Hexactinellida) is lacking key metazoan core genes.</title>
        <authorList>
            <person name="Santini S."/>
            <person name="Schenkelaars Q."/>
            <person name="Jourda C."/>
            <person name="Duchesne M."/>
            <person name="Belahbib H."/>
            <person name="Rocher C."/>
            <person name="Selva M."/>
            <person name="Riesgo A."/>
            <person name="Vervoort M."/>
            <person name="Leys S.P."/>
            <person name="Kodjabachian L."/>
            <person name="Le Bivic A."/>
            <person name="Borchiellini C."/>
            <person name="Claverie J.M."/>
            <person name="Renard E."/>
        </authorList>
    </citation>
    <scope>NUCLEOTIDE SEQUENCE [LARGE SCALE GENOMIC DNA]</scope>
    <source>
        <strain evidence="1">SPO-2</strain>
    </source>
</reference>
<organism evidence="1 2">
    <name type="scientific">Oopsacas minuta</name>
    <dbReference type="NCBI Taxonomy" id="111878"/>
    <lineage>
        <taxon>Eukaryota</taxon>
        <taxon>Metazoa</taxon>
        <taxon>Porifera</taxon>
        <taxon>Hexactinellida</taxon>
        <taxon>Hexasterophora</taxon>
        <taxon>Lyssacinosida</taxon>
        <taxon>Leucopsacidae</taxon>
        <taxon>Oopsacas</taxon>
    </lineage>
</organism>
<dbReference type="Proteomes" id="UP001165289">
    <property type="component" value="Unassembled WGS sequence"/>
</dbReference>
<dbReference type="AlphaFoldDB" id="A0AAV7JEG6"/>
<proteinExistence type="predicted"/>
<evidence type="ECO:0000313" key="1">
    <source>
        <dbReference type="EMBL" id="KAI6647157.1"/>
    </source>
</evidence>
<comment type="caution">
    <text evidence="1">The sequence shown here is derived from an EMBL/GenBank/DDBJ whole genome shotgun (WGS) entry which is preliminary data.</text>
</comment>
<evidence type="ECO:0000313" key="2">
    <source>
        <dbReference type="Proteomes" id="UP001165289"/>
    </source>
</evidence>
<protein>
    <submittedName>
        <fullName evidence="1">Transposase</fullName>
    </submittedName>
</protein>
<name>A0AAV7JEG6_9METZ</name>
<gene>
    <name evidence="1" type="ORF">LOD99_8810</name>
</gene>